<accession>A0ACB7SCZ4</accession>
<evidence type="ECO:0000313" key="1">
    <source>
        <dbReference type="EMBL" id="KAH6931806.1"/>
    </source>
</evidence>
<reference evidence="1" key="1">
    <citation type="submission" date="2020-05" db="EMBL/GenBank/DDBJ databases">
        <title>Large-scale comparative analyses of tick genomes elucidate their genetic diversity and vector capacities.</title>
        <authorList>
            <person name="Jia N."/>
            <person name="Wang J."/>
            <person name="Shi W."/>
            <person name="Du L."/>
            <person name="Sun Y."/>
            <person name="Zhan W."/>
            <person name="Jiang J."/>
            <person name="Wang Q."/>
            <person name="Zhang B."/>
            <person name="Ji P."/>
            <person name="Sakyi L.B."/>
            <person name="Cui X."/>
            <person name="Yuan T."/>
            <person name="Jiang B."/>
            <person name="Yang W."/>
            <person name="Lam T.T.-Y."/>
            <person name="Chang Q."/>
            <person name="Ding S."/>
            <person name="Wang X."/>
            <person name="Zhu J."/>
            <person name="Ruan X."/>
            <person name="Zhao L."/>
            <person name="Wei J."/>
            <person name="Que T."/>
            <person name="Du C."/>
            <person name="Cheng J."/>
            <person name="Dai P."/>
            <person name="Han X."/>
            <person name="Huang E."/>
            <person name="Gao Y."/>
            <person name="Liu J."/>
            <person name="Shao H."/>
            <person name="Ye R."/>
            <person name="Li L."/>
            <person name="Wei W."/>
            <person name="Wang X."/>
            <person name="Wang C."/>
            <person name="Yang T."/>
            <person name="Huo Q."/>
            <person name="Li W."/>
            <person name="Guo W."/>
            <person name="Chen H."/>
            <person name="Zhou L."/>
            <person name="Ni X."/>
            <person name="Tian J."/>
            <person name="Zhou Y."/>
            <person name="Sheng Y."/>
            <person name="Liu T."/>
            <person name="Pan Y."/>
            <person name="Xia L."/>
            <person name="Li J."/>
            <person name="Zhao F."/>
            <person name="Cao W."/>
        </authorList>
    </citation>
    <scope>NUCLEOTIDE SEQUENCE</scope>
    <source>
        <strain evidence="1">Hyas-2018</strain>
    </source>
</reference>
<proteinExistence type="predicted"/>
<evidence type="ECO:0000313" key="2">
    <source>
        <dbReference type="Proteomes" id="UP000821845"/>
    </source>
</evidence>
<keyword evidence="2" id="KW-1185">Reference proteome</keyword>
<gene>
    <name evidence="1" type="ORF">HPB50_000859</name>
</gene>
<sequence>MDFGSDYVLETCLEVARSKSREFLITDWDHFRKIRGNESKLAPRNLEDWCERIKSDVQSSTRNISDVEVERMDSRLVHLIEAKQALHLRWKGQRFN</sequence>
<name>A0ACB7SCZ4_HYAAI</name>
<comment type="caution">
    <text evidence="1">The sequence shown here is derived from an EMBL/GenBank/DDBJ whole genome shotgun (WGS) entry which is preliminary data.</text>
</comment>
<organism evidence="1 2">
    <name type="scientific">Hyalomma asiaticum</name>
    <name type="common">Tick</name>
    <dbReference type="NCBI Taxonomy" id="266040"/>
    <lineage>
        <taxon>Eukaryota</taxon>
        <taxon>Metazoa</taxon>
        <taxon>Ecdysozoa</taxon>
        <taxon>Arthropoda</taxon>
        <taxon>Chelicerata</taxon>
        <taxon>Arachnida</taxon>
        <taxon>Acari</taxon>
        <taxon>Parasitiformes</taxon>
        <taxon>Ixodida</taxon>
        <taxon>Ixodoidea</taxon>
        <taxon>Ixodidae</taxon>
        <taxon>Hyalomminae</taxon>
        <taxon>Hyalomma</taxon>
    </lineage>
</organism>
<dbReference type="EMBL" id="CM023484">
    <property type="protein sequence ID" value="KAH6931806.1"/>
    <property type="molecule type" value="Genomic_DNA"/>
</dbReference>
<dbReference type="Proteomes" id="UP000821845">
    <property type="component" value="Chromosome 4"/>
</dbReference>
<protein>
    <submittedName>
        <fullName evidence="1">Uncharacterized protein</fullName>
    </submittedName>
</protein>